<gene>
    <name evidence="6" type="ORF">ACHIPV_11240</name>
    <name evidence="4" type="ORF">ACHIPZ_16825</name>
    <name evidence="5" type="ORF">ACHIRB_29055</name>
</gene>
<evidence type="ECO:0000256" key="1">
    <source>
        <dbReference type="ARBA" id="ARBA00008324"/>
    </source>
</evidence>
<evidence type="ECO:0000259" key="3">
    <source>
        <dbReference type="Pfam" id="PF03061"/>
    </source>
</evidence>
<evidence type="ECO:0000313" key="8">
    <source>
        <dbReference type="Proteomes" id="UP001609176"/>
    </source>
</evidence>
<dbReference type="Gene3D" id="3.10.129.10">
    <property type="entry name" value="Hotdog Thioesterase"/>
    <property type="match status" value="1"/>
</dbReference>
<dbReference type="EMBL" id="JBIMSN010000154">
    <property type="protein sequence ID" value="MFH5232584.1"/>
    <property type="molecule type" value="Genomic_DNA"/>
</dbReference>
<protein>
    <submittedName>
        <fullName evidence="6">PaaI family thioesterase</fullName>
        <ecNumber evidence="6">3.1.2.-</ecNumber>
    </submittedName>
</protein>
<evidence type="ECO:0000313" key="6">
    <source>
        <dbReference type="EMBL" id="MFH5242453.1"/>
    </source>
</evidence>
<dbReference type="NCBIfam" id="TIGR00369">
    <property type="entry name" value="unchar_dom_1"/>
    <property type="match status" value="1"/>
</dbReference>
<comment type="similarity">
    <text evidence="1">Belongs to the thioesterase PaaI family.</text>
</comment>
<accession>A0ABW7KN30</accession>
<evidence type="ECO:0000313" key="9">
    <source>
        <dbReference type="Proteomes" id="UP001609219"/>
    </source>
</evidence>
<dbReference type="EMBL" id="JBIMSO010000058">
    <property type="protein sequence ID" value="MFH5209846.1"/>
    <property type="molecule type" value="Genomic_DNA"/>
</dbReference>
<dbReference type="Proteomes" id="UP001609175">
    <property type="component" value="Unassembled WGS sequence"/>
</dbReference>
<dbReference type="RefSeq" id="WP_395115545.1">
    <property type="nucleotide sequence ID" value="NZ_JBIMSN010000154.1"/>
</dbReference>
<evidence type="ECO:0000313" key="5">
    <source>
        <dbReference type="EMBL" id="MFH5232584.1"/>
    </source>
</evidence>
<dbReference type="Pfam" id="PF03061">
    <property type="entry name" value="4HBT"/>
    <property type="match status" value="1"/>
</dbReference>
<dbReference type="Proteomes" id="UP001609219">
    <property type="component" value="Unassembled WGS sequence"/>
</dbReference>
<organism evidence="6 8">
    <name type="scientific">Antrihabitans spumae</name>
    <dbReference type="NCBI Taxonomy" id="3373370"/>
    <lineage>
        <taxon>Bacteria</taxon>
        <taxon>Bacillati</taxon>
        <taxon>Actinomycetota</taxon>
        <taxon>Actinomycetes</taxon>
        <taxon>Mycobacteriales</taxon>
        <taxon>Nocardiaceae</taxon>
        <taxon>Antrihabitans</taxon>
    </lineage>
</organism>
<dbReference type="InterPro" id="IPR006683">
    <property type="entry name" value="Thioestr_dom"/>
</dbReference>
<dbReference type="PANTHER" id="PTHR43240">
    <property type="entry name" value="1,4-DIHYDROXY-2-NAPHTHOYL-COA THIOESTERASE 1"/>
    <property type="match status" value="1"/>
</dbReference>
<keyword evidence="9" id="KW-1185">Reference proteome</keyword>
<dbReference type="EMBL" id="JBIMSP010000014">
    <property type="protein sequence ID" value="MFH5242453.1"/>
    <property type="molecule type" value="Genomic_DNA"/>
</dbReference>
<reference evidence="7 8" key="1">
    <citation type="submission" date="2024-10" db="EMBL/GenBank/DDBJ databases">
        <authorList>
            <person name="Riesco R."/>
        </authorList>
    </citation>
    <scope>NUCLEOTIDE SEQUENCE [LARGE SCALE GENOMIC DNA]</scope>
    <source>
        <strain evidence="6 8">NCIMB 15448</strain>
        <strain evidence="4 7">NCIMB 15449</strain>
        <strain evidence="5 9">NCIMB 15450</strain>
    </source>
</reference>
<dbReference type="InterPro" id="IPR029069">
    <property type="entry name" value="HotDog_dom_sf"/>
</dbReference>
<dbReference type="Proteomes" id="UP001609176">
    <property type="component" value="Unassembled WGS sequence"/>
</dbReference>
<dbReference type="PANTHER" id="PTHR43240:SF5">
    <property type="entry name" value="1,4-DIHYDROXY-2-NAPHTHOYL-COA THIOESTERASE 1"/>
    <property type="match status" value="1"/>
</dbReference>
<proteinExistence type="inferred from homology"/>
<name>A0ABW7KN30_9NOCA</name>
<dbReference type="GO" id="GO:0016787">
    <property type="term" value="F:hydrolase activity"/>
    <property type="evidence" value="ECO:0007669"/>
    <property type="project" value="UniProtKB-KW"/>
</dbReference>
<comment type="caution">
    <text evidence="6">The sequence shown here is derived from an EMBL/GenBank/DDBJ whole genome shotgun (WGS) entry which is preliminary data.</text>
</comment>
<dbReference type="EC" id="3.1.2.-" evidence="6"/>
<evidence type="ECO:0000313" key="4">
    <source>
        <dbReference type="EMBL" id="MFH5209846.1"/>
    </source>
</evidence>
<keyword evidence="2 6" id="KW-0378">Hydrolase</keyword>
<dbReference type="InterPro" id="IPR003736">
    <property type="entry name" value="PAAI_dom"/>
</dbReference>
<evidence type="ECO:0000256" key="2">
    <source>
        <dbReference type="ARBA" id="ARBA00022801"/>
    </source>
</evidence>
<evidence type="ECO:0000313" key="7">
    <source>
        <dbReference type="Proteomes" id="UP001609175"/>
    </source>
</evidence>
<feature type="domain" description="Thioesterase" evidence="3">
    <location>
        <begin position="48"/>
        <end position="124"/>
    </location>
</feature>
<dbReference type="SUPFAM" id="SSF54637">
    <property type="entry name" value="Thioesterase/thiol ester dehydrase-isomerase"/>
    <property type="match status" value="1"/>
</dbReference>
<dbReference type="CDD" id="cd03443">
    <property type="entry name" value="PaaI_thioesterase"/>
    <property type="match status" value="1"/>
</dbReference>
<sequence length="141" mass="15121">MSGITPEKLTQWVGGGFDGVIGLRYTALEGDSVRAQWTVGPAMHQPAGLVHGGVYCAVIESVASVAAGLWFGERGSVVGVNNNTDFLRAVRSGTLYAEATPIHRGKTQQIWVVTIKDDDDRLCARGQVRLQNINGEKKLGQ</sequence>